<comment type="subunit">
    <text evidence="4 15 17">Homodimer.</text>
</comment>
<protein>
    <recommendedName>
        <fullName evidence="6 15">tRNA (guanine-N(1)-)-methyltransferase</fullName>
        <ecNumber evidence="5 15">2.1.1.228</ecNumber>
    </recommendedName>
    <alternativeName>
        <fullName evidence="12 15">M1G-methyltransferase</fullName>
    </alternativeName>
    <alternativeName>
        <fullName evidence="13 15">tRNA [GM37] methyltransferase</fullName>
    </alternativeName>
</protein>
<name>A0A1F5FHE6_9BACT</name>
<dbReference type="AlphaFoldDB" id="A0A1F5FHE6"/>
<dbReference type="InterPro" id="IPR029026">
    <property type="entry name" value="tRNA_m1G_MTases_N"/>
</dbReference>
<dbReference type="EC" id="2.1.1.228" evidence="5 15"/>
<dbReference type="HAMAP" id="MF_00605">
    <property type="entry name" value="TrmD"/>
    <property type="match status" value="1"/>
</dbReference>
<comment type="catalytic activity">
    <reaction evidence="14 15 17">
        <text>guanosine(37) in tRNA + S-adenosyl-L-methionine = N(1)-methylguanosine(37) in tRNA + S-adenosyl-L-homocysteine + H(+)</text>
        <dbReference type="Rhea" id="RHEA:36899"/>
        <dbReference type="Rhea" id="RHEA-COMP:10145"/>
        <dbReference type="Rhea" id="RHEA-COMP:10147"/>
        <dbReference type="ChEBI" id="CHEBI:15378"/>
        <dbReference type="ChEBI" id="CHEBI:57856"/>
        <dbReference type="ChEBI" id="CHEBI:59789"/>
        <dbReference type="ChEBI" id="CHEBI:73542"/>
        <dbReference type="ChEBI" id="CHEBI:74269"/>
        <dbReference type="EC" id="2.1.1.228"/>
    </reaction>
</comment>
<evidence type="ECO:0000256" key="2">
    <source>
        <dbReference type="ARBA" id="ARBA00004496"/>
    </source>
</evidence>
<evidence type="ECO:0000256" key="10">
    <source>
        <dbReference type="ARBA" id="ARBA00022691"/>
    </source>
</evidence>
<evidence type="ECO:0000256" key="16">
    <source>
        <dbReference type="PIRSR" id="PIRSR000386-1"/>
    </source>
</evidence>
<evidence type="ECO:0000256" key="15">
    <source>
        <dbReference type="HAMAP-Rule" id="MF_00605"/>
    </source>
</evidence>
<dbReference type="InterPro" id="IPR023148">
    <property type="entry name" value="tRNA_m1G_MeTrfase_C_sf"/>
</dbReference>
<proteinExistence type="inferred from homology"/>
<accession>A0A1F5FHE6</accession>
<evidence type="ECO:0000256" key="4">
    <source>
        <dbReference type="ARBA" id="ARBA00011738"/>
    </source>
</evidence>
<evidence type="ECO:0000313" key="19">
    <source>
        <dbReference type="EMBL" id="OGD78987.1"/>
    </source>
</evidence>
<keyword evidence="7 15" id="KW-0963">Cytoplasm</keyword>
<evidence type="ECO:0000256" key="6">
    <source>
        <dbReference type="ARBA" id="ARBA00014679"/>
    </source>
</evidence>
<dbReference type="PANTHER" id="PTHR46417">
    <property type="entry name" value="TRNA (GUANINE-N(1)-)-METHYLTRANSFERASE"/>
    <property type="match status" value="1"/>
</dbReference>
<dbReference type="NCBIfam" id="NF000648">
    <property type="entry name" value="PRK00026.1"/>
    <property type="match status" value="1"/>
</dbReference>
<evidence type="ECO:0000259" key="18">
    <source>
        <dbReference type="Pfam" id="PF01746"/>
    </source>
</evidence>
<organism evidence="19 20">
    <name type="scientific">Candidatus Collierbacteria bacterium RIFOXYB1_FULL_49_13</name>
    <dbReference type="NCBI Taxonomy" id="1817728"/>
    <lineage>
        <taxon>Bacteria</taxon>
        <taxon>Candidatus Collieribacteriota</taxon>
    </lineage>
</organism>
<dbReference type="Gene3D" id="1.10.1270.20">
    <property type="entry name" value="tRNA(m1g37)methyltransferase, domain 2"/>
    <property type="match status" value="1"/>
</dbReference>
<evidence type="ECO:0000256" key="3">
    <source>
        <dbReference type="ARBA" id="ARBA00007630"/>
    </source>
</evidence>
<sequence>MRIDILTIFPSMFEGVLNQSILKRAQEAGVITVAVHDLRDWTEDKHKSVDDSPFGGGAGMVMRVDVVDRAVNDLKNLTFIDTTPGSPPKLGGEGRSPRVVLLDTKGEMFKQKKAKELSKIDHLILIAPHYEGMDQRVHEHIADEVLCVGEYVLTGGEIPAMAVMDAVVRLLPGVLGNEESLTDESFSEQMEVEYPQYTRPAEYKGWKVPEILISGDHKKVNNWRREHAKKPRE</sequence>
<comment type="caution">
    <text evidence="15">Lacks conserved residue(s) required for the propagation of feature annotation.</text>
</comment>
<dbReference type="InterPro" id="IPR002649">
    <property type="entry name" value="tRNA_m1G_MeTrfase_TrmD"/>
</dbReference>
<evidence type="ECO:0000256" key="13">
    <source>
        <dbReference type="ARBA" id="ARBA00033392"/>
    </source>
</evidence>
<keyword evidence="9 15" id="KW-0808">Transferase</keyword>
<evidence type="ECO:0000256" key="12">
    <source>
        <dbReference type="ARBA" id="ARBA00029736"/>
    </source>
</evidence>
<dbReference type="Gene3D" id="3.40.1280.10">
    <property type="match status" value="1"/>
</dbReference>
<dbReference type="InterPro" id="IPR016009">
    <property type="entry name" value="tRNA_MeTrfase_TRMD/TRM10"/>
</dbReference>
<keyword evidence="10 15" id="KW-0949">S-adenosyl-L-methionine</keyword>
<gene>
    <name evidence="15" type="primary">trmD</name>
    <name evidence="19" type="ORF">A2368_04170</name>
</gene>
<dbReference type="CDD" id="cd18080">
    <property type="entry name" value="TrmD-like"/>
    <property type="match status" value="1"/>
</dbReference>
<dbReference type="Proteomes" id="UP000176682">
    <property type="component" value="Unassembled WGS sequence"/>
</dbReference>
<feature type="domain" description="tRNA methyltransferase TRMD/TRM10-type" evidence="18">
    <location>
        <begin position="1"/>
        <end position="229"/>
    </location>
</feature>
<evidence type="ECO:0000256" key="7">
    <source>
        <dbReference type="ARBA" id="ARBA00022490"/>
    </source>
</evidence>
<dbReference type="GO" id="GO:0052906">
    <property type="term" value="F:tRNA (guanine(37)-N1)-methyltransferase activity"/>
    <property type="evidence" value="ECO:0007669"/>
    <property type="project" value="UniProtKB-UniRule"/>
</dbReference>
<comment type="subcellular location">
    <subcellularLocation>
        <location evidence="2 15 17">Cytoplasm</location>
    </subcellularLocation>
</comment>
<reference evidence="19 20" key="1">
    <citation type="journal article" date="2016" name="Nat. Commun.">
        <title>Thousands of microbial genomes shed light on interconnected biogeochemical processes in an aquifer system.</title>
        <authorList>
            <person name="Anantharaman K."/>
            <person name="Brown C.T."/>
            <person name="Hug L.A."/>
            <person name="Sharon I."/>
            <person name="Castelle C.J."/>
            <person name="Probst A.J."/>
            <person name="Thomas B.C."/>
            <person name="Singh A."/>
            <person name="Wilkins M.J."/>
            <person name="Karaoz U."/>
            <person name="Brodie E.L."/>
            <person name="Williams K.H."/>
            <person name="Hubbard S.S."/>
            <person name="Banfield J.F."/>
        </authorList>
    </citation>
    <scope>NUCLEOTIDE SEQUENCE [LARGE SCALE GENOMIC DNA]</scope>
</reference>
<feature type="binding site" evidence="16">
    <location>
        <begin position="148"/>
        <end position="153"/>
    </location>
    <ligand>
        <name>S-adenosyl-L-methionine</name>
        <dbReference type="ChEBI" id="CHEBI:59789"/>
    </ligand>
</feature>
<keyword evidence="8 15" id="KW-0489">Methyltransferase</keyword>
<evidence type="ECO:0000256" key="11">
    <source>
        <dbReference type="ARBA" id="ARBA00022694"/>
    </source>
</evidence>
<evidence type="ECO:0000256" key="1">
    <source>
        <dbReference type="ARBA" id="ARBA00002634"/>
    </source>
</evidence>
<comment type="function">
    <text evidence="1 15 17">Specifically methylates guanosine-37 in various tRNAs.</text>
</comment>
<keyword evidence="11 15" id="KW-0819">tRNA processing</keyword>
<dbReference type="InterPro" id="IPR029028">
    <property type="entry name" value="Alpha/beta_knot_MTases"/>
</dbReference>
<dbReference type="PANTHER" id="PTHR46417:SF1">
    <property type="entry name" value="TRNA (GUANINE-N(1)-)-METHYLTRANSFERASE"/>
    <property type="match status" value="1"/>
</dbReference>
<evidence type="ECO:0000256" key="8">
    <source>
        <dbReference type="ARBA" id="ARBA00022603"/>
    </source>
</evidence>
<dbReference type="EMBL" id="MFAM01000028">
    <property type="protein sequence ID" value="OGD78987.1"/>
    <property type="molecule type" value="Genomic_DNA"/>
</dbReference>
<dbReference type="SUPFAM" id="SSF75217">
    <property type="entry name" value="alpha/beta knot"/>
    <property type="match status" value="1"/>
</dbReference>
<comment type="similarity">
    <text evidence="3 15 17">Belongs to the RNA methyltransferase TrmD family.</text>
</comment>
<dbReference type="PIRSF" id="PIRSF000386">
    <property type="entry name" value="tRNA_mtase"/>
    <property type="match status" value="1"/>
</dbReference>
<dbReference type="NCBIfam" id="TIGR00088">
    <property type="entry name" value="trmD"/>
    <property type="match status" value="1"/>
</dbReference>
<dbReference type="Pfam" id="PF01746">
    <property type="entry name" value="tRNA_m1G_MT"/>
    <property type="match status" value="1"/>
</dbReference>
<evidence type="ECO:0000256" key="5">
    <source>
        <dbReference type="ARBA" id="ARBA00012807"/>
    </source>
</evidence>
<dbReference type="GO" id="GO:0002939">
    <property type="term" value="P:tRNA N1-guanine methylation"/>
    <property type="evidence" value="ECO:0007669"/>
    <property type="project" value="TreeGrafter"/>
</dbReference>
<evidence type="ECO:0000256" key="14">
    <source>
        <dbReference type="ARBA" id="ARBA00047783"/>
    </source>
</evidence>
<evidence type="ECO:0000256" key="9">
    <source>
        <dbReference type="ARBA" id="ARBA00022679"/>
    </source>
</evidence>
<comment type="caution">
    <text evidence="19">The sequence shown here is derived from an EMBL/GenBank/DDBJ whole genome shotgun (WGS) entry which is preliminary data.</text>
</comment>
<dbReference type="GO" id="GO:0005829">
    <property type="term" value="C:cytosol"/>
    <property type="evidence" value="ECO:0007669"/>
    <property type="project" value="TreeGrafter"/>
</dbReference>
<evidence type="ECO:0000256" key="17">
    <source>
        <dbReference type="RuleBase" id="RU003464"/>
    </source>
</evidence>
<evidence type="ECO:0000313" key="20">
    <source>
        <dbReference type="Proteomes" id="UP000176682"/>
    </source>
</evidence>
<dbReference type="FunFam" id="3.40.1280.10:FF:000001">
    <property type="entry name" value="tRNA (guanine-N(1)-)-methyltransferase"/>
    <property type="match status" value="1"/>
</dbReference>